<keyword evidence="6" id="KW-1185">Reference proteome</keyword>
<organism evidence="3 5">
    <name type="scientific">Labedella gwakjiensis</name>
    <dbReference type="NCBI Taxonomy" id="390269"/>
    <lineage>
        <taxon>Bacteria</taxon>
        <taxon>Bacillati</taxon>
        <taxon>Actinomycetota</taxon>
        <taxon>Actinomycetes</taxon>
        <taxon>Micrococcales</taxon>
        <taxon>Microbacteriaceae</taxon>
        <taxon>Labedella</taxon>
    </lineage>
</organism>
<gene>
    <name evidence="3" type="ORF">CLV49_2518</name>
    <name evidence="4" type="ORF">ELQ93_06630</name>
</gene>
<feature type="region of interest" description="Disordered" evidence="1">
    <location>
        <begin position="197"/>
        <end position="238"/>
    </location>
</feature>
<evidence type="ECO:0000259" key="2">
    <source>
        <dbReference type="Pfam" id="PF02720"/>
    </source>
</evidence>
<feature type="domain" description="DUF222" evidence="2">
    <location>
        <begin position="38"/>
        <end position="229"/>
    </location>
</feature>
<protein>
    <submittedName>
        <fullName evidence="4">DUF222 domain-containing protein</fullName>
    </submittedName>
    <submittedName>
        <fullName evidence="3">Uncharacterized protein DUF222</fullName>
    </submittedName>
</protein>
<dbReference type="AlphaFoldDB" id="A0A2P8GY41"/>
<evidence type="ECO:0000313" key="4">
    <source>
        <dbReference type="EMBL" id="RUQ86644.1"/>
    </source>
</evidence>
<dbReference type="RefSeq" id="WP_106563833.1">
    <property type="nucleotide sequence ID" value="NZ_PYAU01000001.1"/>
</dbReference>
<reference evidence="3 5" key="1">
    <citation type="submission" date="2018-03" db="EMBL/GenBank/DDBJ databases">
        <title>Genomic Encyclopedia of Archaeal and Bacterial Type Strains, Phase II (KMG-II): from individual species to whole genera.</title>
        <authorList>
            <person name="Goeker M."/>
        </authorList>
    </citation>
    <scope>NUCLEOTIDE SEQUENCE [LARGE SCALE GENOMIC DNA]</scope>
    <source>
        <strain evidence="3 5">DSM 21548</strain>
    </source>
</reference>
<dbReference type="Proteomes" id="UP000268291">
    <property type="component" value="Unassembled WGS sequence"/>
</dbReference>
<dbReference type="EMBL" id="RZGY01000001">
    <property type="protein sequence ID" value="RUQ86644.1"/>
    <property type="molecule type" value="Genomic_DNA"/>
</dbReference>
<accession>A0A2P8GY41</accession>
<name>A0A2P8GY41_9MICO</name>
<reference evidence="4 6" key="2">
    <citation type="submission" date="2018-12" db="EMBL/GenBank/DDBJ databases">
        <authorList>
            <person name="hu s."/>
            <person name="Xu Y."/>
            <person name="Xu B."/>
            <person name="Li F."/>
        </authorList>
    </citation>
    <scope>NUCLEOTIDE SEQUENCE [LARGE SCALE GENOMIC DNA]</scope>
    <source>
        <strain evidence="4 6">KSW2-17</strain>
    </source>
</reference>
<evidence type="ECO:0000313" key="5">
    <source>
        <dbReference type="Proteomes" id="UP000241203"/>
    </source>
</evidence>
<dbReference type="Proteomes" id="UP000241203">
    <property type="component" value="Unassembled WGS sequence"/>
</dbReference>
<sequence length="238" mass="24662">MTELRQALEAADASLRRAVDGASLSALSDADLMSHGGRIEAVARLLDAARVLHAAEVARRAETRPGMVAAFGFRGPVDAVAGVMGISGGAARQRIRTGTAITQIVSPSGAVTQPRFPIIASAVRAGSIGVEAAGLMVAQLQTASPRVDPAVLRAAEESLVDAAAGDENRPPLTVDLVRGRAAAVVAEIDPDGLRARDERARSRRSLRFGREDSDGLTPVHGSLLPSSRHDSEGCATHT</sequence>
<evidence type="ECO:0000256" key="1">
    <source>
        <dbReference type="SAM" id="MobiDB-lite"/>
    </source>
</evidence>
<proteinExistence type="predicted"/>
<comment type="caution">
    <text evidence="3">The sequence shown here is derived from an EMBL/GenBank/DDBJ whole genome shotgun (WGS) entry which is preliminary data.</text>
</comment>
<evidence type="ECO:0000313" key="6">
    <source>
        <dbReference type="Proteomes" id="UP000268291"/>
    </source>
</evidence>
<dbReference type="Pfam" id="PF02720">
    <property type="entry name" value="DUF222"/>
    <property type="match status" value="1"/>
</dbReference>
<evidence type="ECO:0000313" key="3">
    <source>
        <dbReference type="EMBL" id="PSL38888.1"/>
    </source>
</evidence>
<dbReference type="EMBL" id="PYAU01000001">
    <property type="protein sequence ID" value="PSL38888.1"/>
    <property type="molecule type" value="Genomic_DNA"/>
</dbReference>
<dbReference type="InterPro" id="IPR003870">
    <property type="entry name" value="DUF222"/>
</dbReference>